<name>A0A831RKS6_9GAMM</name>
<dbReference type="EMBL" id="DRKP01000001">
    <property type="protein sequence ID" value="HEB94800.1"/>
    <property type="molecule type" value="Genomic_DNA"/>
</dbReference>
<proteinExistence type="predicted"/>
<sequence length="115" mass="13700">MQAAPDISDSETWVIRTTLRERYKEEVEVQIADSEIRLHPSDREVTQCPVWYWQRGDCHFVIFKTGTRRYRCQFFYRAYQQYGTGVKEYTDITECVVSLLQAQADHEARERGDLK</sequence>
<evidence type="ECO:0000313" key="1">
    <source>
        <dbReference type="EMBL" id="HEB94800.1"/>
    </source>
</evidence>
<protein>
    <submittedName>
        <fullName evidence="1">Uncharacterized protein</fullName>
    </submittedName>
</protein>
<accession>A0A831RKS6</accession>
<reference evidence="1" key="1">
    <citation type="journal article" date="2020" name="mSystems">
        <title>Genome- and Community-Level Interaction Insights into Carbon Utilization and Element Cycling Functions of Hydrothermarchaeota in Hydrothermal Sediment.</title>
        <authorList>
            <person name="Zhou Z."/>
            <person name="Liu Y."/>
            <person name="Xu W."/>
            <person name="Pan J."/>
            <person name="Luo Z.H."/>
            <person name="Li M."/>
        </authorList>
    </citation>
    <scope>NUCLEOTIDE SEQUENCE [LARGE SCALE GENOMIC DNA]</scope>
    <source>
        <strain evidence="1">HyVt-443</strain>
    </source>
</reference>
<gene>
    <name evidence="1" type="ORF">ENI96_00010</name>
</gene>
<dbReference type="Proteomes" id="UP000886251">
    <property type="component" value="Unassembled WGS sequence"/>
</dbReference>
<organism evidence="1">
    <name type="scientific">Sedimenticola thiotaurini</name>
    <dbReference type="NCBI Taxonomy" id="1543721"/>
    <lineage>
        <taxon>Bacteria</taxon>
        <taxon>Pseudomonadati</taxon>
        <taxon>Pseudomonadota</taxon>
        <taxon>Gammaproteobacteria</taxon>
        <taxon>Chromatiales</taxon>
        <taxon>Sedimenticolaceae</taxon>
        <taxon>Sedimenticola</taxon>
    </lineage>
</organism>
<comment type="caution">
    <text evidence="1">The sequence shown here is derived from an EMBL/GenBank/DDBJ whole genome shotgun (WGS) entry which is preliminary data.</text>
</comment>
<dbReference type="AlphaFoldDB" id="A0A831RKS6"/>